<dbReference type="PRINTS" id="PR00344">
    <property type="entry name" value="BCTRLSENSOR"/>
</dbReference>
<dbReference type="Proteomes" id="UP000198967">
    <property type="component" value="Unassembled WGS sequence"/>
</dbReference>
<dbReference type="SMART" id="SM00304">
    <property type="entry name" value="HAMP"/>
    <property type="match status" value="1"/>
</dbReference>
<dbReference type="EMBL" id="FNBE01000002">
    <property type="protein sequence ID" value="SDE79208.1"/>
    <property type="molecule type" value="Genomic_DNA"/>
</dbReference>
<dbReference type="InterPro" id="IPR004358">
    <property type="entry name" value="Sig_transdc_His_kin-like_C"/>
</dbReference>
<dbReference type="InterPro" id="IPR003594">
    <property type="entry name" value="HATPase_dom"/>
</dbReference>
<evidence type="ECO:0000256" key="23">
    <source>
        <dbReference type="SAM" id="Phobius"/>
    </source>
</evidence>
<keyword evidence="20" id="KW-0464">Manganese</keyword>
<dbReference type="CDD" id="cd06225">
    <property type="entry name" value="HAMP"/>
    <property type="match status" value="1"/>
</dbReference>
<keyword evidence="27" id="KW-1185">Reference proteome</keyword>
<evidence type="ECO:0000256" key="5">
    <source>
        <dbReference type="ARBA" id="ARBA00012438"/>
    </source>
</evidence>
<keyword evidence="19" id="KW-0843">Virulence</keyword>
<evidence type="ECO:0000259" key="25">
    <source>
        <dbReference type="PROSITE" id="PS50885"/>
    </source>
</evidence>
<feature type="domain" description="Histidine kinase" evidence="24">
    <location>
        <begin position="221"/>
        <end position="413"/>
    </location>
</feature>
<keyword evidence="12" id="KW-0378">Hydrolase</keyword>
<evidence type="ECO:0000256" key="3">
    <source>
        <dbReference type="ARBA" id="ARBA00001946"/>
    </source>
</evidence>
<dbReference type="InterPro" id="IPR036890">
    <property type="entry name" value="HATPase_C_sf"/>
</dbReference>
<comment type="cofactor">
    <cofactor evidence="2">
        <name>Mn(2+)</name>
        <dbReference type="ChEBI" id="CHEBI:29035"/>
    </cofactor>
</comment>
<dbReference type="OrthoDB" id="3206505at2"/>
<evidence type="ECO:0000256" key="17">
    <source>
        <dbReference type="ARBA" id="ARBA00023012"/>
    </source>
</evidence>
<evidence type="ECO:0000256" key="22">
    <source>
        <dbReference type="ARBA" id="ARBA00041776"/>
    </source>
</evidence>
<dbReference type="SUPFAM" id="SSF47384">
    <property type="entry name" value="Homodimeric domain of signal transducing histidine kinase"/>
    <property type="match status" value="1"/>
</dbReference>
<proteinExistence type="predicted"/>
<dbReference type="PANTHER" id="PTHR44936">
    <property type="entry name" value="SENSOR PROTEIN CREC"/>
    <property type="match status" value="1"/>
</dbReference>
<keyword evidence="14" id="KW-0460">Magnesium</keyword>
<keyword evidence="23" id="KW-0472">Membrane</keyword>
<evidence type="ECO:0000256" key="8">
    <source>
        <dbReference type="ARBA" id="ARBA00022679"/>
    </source>
</evidence>
<evidence type="ECO:0000259" key="24">
    <source>
        <dbReference type="PROSITE" id="PS50109"/>
    </source>
</evidence>
<dbReference type="InterPro" id="IPR003661">
    <property type="entry name" value="HisK_dim/P_dom"/>
</dbReference>
<keyword evidence="8" id="KW-0808">Transferase</keyword>
<gene>
    <name evidence="26" type="ORF">SAMN05216377_10297</name>
</gene>
<dbReference type="InterPro" id="IPR005467">
    <property type="entry name" value="His_kinase_dom"/>
</dbReference>
<reference evidence="26 27" key="1">
    <citation type="submission" date="2016-10" db="EMBL/GenBank/DDBJ databases">
        <authorList>
            <person name="de Groot N.N."/>
        </authorList>
    </citation>
    <scope>NUCLEOTIDE SEQUENCE [LARGE SCALE GENOMIC DNA]</scope>
    <source>
        <strain evidence="26 27">CGMCC 4.3143</strain>
    </source>
</reference>
<dbReference type="InterPro" id="IPR003660">
    <property type="entry name" value="HAMP_dom"/>
</dbReference>
<evidence type="ECO:0000256" key="1">
    <source>
        <dbReference type="ARBA" id="ARBA00000085"/>
    </source>
</evidence>
<dbReference type="GO" id="GO:0005524">
    <property type="term" value="F:ATP binding"/>
    <property type="evidence" value="ECO:0007669"/>
    <property type="project" value="UniProtKB-KW"/>
</dbReference>
<evidence type="ECO:0000313" key="26">
    <source>
        <dbReference type="EMBL" id="SDE79208.1"/>
    </source>
</evidence>
<evidence type="ECO:0000256" key="9">
    <source>
        <dbReference type="ARBA" id="ARBA00022692"/>
    </source>
</evidence>
<dbReference type="GO" id="GO:0005886">
    <property type="term" value="C:plasma membrane"/>
    <property type="evidence" value="ECO:0007669"/>
    <property type="project" value="UniProtKB-SubCell"/>
</dbReference>
<dbReference type="AlphaFoldDB" id="A0A1G7FTI0"/>
<evidence type="ECO:0000256" key="15">
    <source>
        <dbReference type="ARBA" id="ARBA00022912"/>
    </source>
</evidence>
<dbReference type="Gene3D" id="3.30.565.10">
    <property type="entry name" value="Histidine kinase-like ATPase, C-terminal domain"/>
    <property type="match status" value="1"/>
</dbReference>
<dbReference type="InterPro" id="IPR050980">
    <property type="entry name" value="2C_sensor_his_kinase"/>
</dbReference>
<organism evidence="26 27">
    <name type="scientific">Pseudonocardia oroxyli</name>
    <dbReference type="NCBI Taxonomy" id="366584"/>
    <lineage>
        <taxon>Bacteria</taxon>
        <taxon>Bacillati</taxon>
        <taxon>Actinomycetota</taxon>
        <taxon>Actinomycetes</taxon>
        <taxon>Pseudonocardiales</taxon>
        <taxon>Pseudonocardiaceae</taxon>
        <taxon>Pseudonocardia</taxon>
    </lineage>
</organism>
<dbReference type="Pfam" id="PF00672">
    <property type="entry name" value="HAMP"/>
    <property type="match status" value="1"/>
</dbReference>
<feature type="domain" description="HAMP" evidence="25">
    <location>
        <begin position="161"/>
        <end position="213"/>
    </location>
</feature>
<dbReference type="SMART" id="SM00387">
    <property type="entry name" value="HATPase_c"/>
    <property type="match status" value="1"/>
</dbReference>
<evidence type="ECO:0000256" key="12">
    <source>
        <dbReference type="ARBA" id="ARBA00022801"/>
    </source>
</evidence>
<keyword evidence="7" id="KW-0597">Phosphoprotein</keyword>
<dbReference type="EC" id="2.7.13.3" evidence="5"/>
<comment type="catalytic activity">
    <reaction evidence="1">
        <text>ATP + protein L-histidine = ADP + protein N-phospho-L-histidine.</text>
        <dbReference type="EC" id="2.7.13.3"/>
    </reaction>
</comment>
<comment type="cofactor">
    <cofactor evidence="3">
        <name>Mg(2+)</name>
        <dbReference type="ChEBI" id="CHEBI:18420"/>
    </cofactor>
</comment>
<keyword evidence="11 26" id="KW-0418">Kinase</keyword>
<dbReference type="CDD" id="cd00082">
    <property type="entry name" value="HisKA"/>
    <property type="match status" value="1"/>
</dbReference>
<feature type="transmembrane region" description="Helical" evidence="23">
    <location>
        <begin position="135"/>
        <end position="155"/>
    </location>
</feature>
<dbReference type="Gene3D" id="1.10.287.130">
    <property type="match status" value="1"/>
</dbReference>
<comment type="subcellular location">
    <subcellularLocation>
        <location evidence="4">Cell membrane</location>
        <topology evidence="4">Multi-pass membrane protein</topology>
    </subcellularLocation>
</comment>
<keyword evidence="16 23" id="KW-1133">Transmembrane helix</keyword>
<protein>
    <recommendedName>
        <fullName evidence="21">Signal transduction histidine-protein kinase/phosphatase MprB</fullName>
        <ecNumber evidence="5">2.7.13.3</ecNumber>
    </recommendedName>
    <alternativeName>
        <fullName evidence="22">Mycobacterial persistence regulator B</fullName>
    </alternativeName>
</protein>
<dbReference type="SUPFAM" id="SSF55874">
    <property type="entry name" value="ATPase domain of HSP90 chaperone/DNA topoisomerase II/histidine kinase"/>
    <property type="match status" value="1"/>
</dbReference>
<dbReference type="PROSITE" id="PS50109">
    <property type="entry name" value="HIS_KIN"/>
    <property type="match status" value="1"/>
</dbReference>
<evidence type="ECO:0000256" key="21">
    <source>
        <dbReference type="ARBA" id="ARBA00040454"/>
    </source>
</evidence>
<dbReference type="STRING" id="366584.SAMN05216377_10297"/>
<evidence type="ECO:0000256" key="2">
    <source>
        <dbReference type="ARBA" id="ARBA00001936"/>
    </source>
</evidence>
<sequence>MRRRVLLLVAAIAALLLLAFLVPLAVLVRTVAEDRAVATATAEAQSLVPLVATSDRESLRLAVEQVDGVAVFLPDGTVLGTADRTPLVELGTRGVSASADVPGGREIVTAVRDRTGAGGAVRAFVPDAELTRGVAHSWLILAGLGVALLVVGLVLGDRLARSFVRGATDLAQVSDRLARGDLAARADPAAPGELGSVARALNGLAERISELLREERESVADVAHRVRTPLTALKLEAESLRDPAEAGRIEAAVEGVERAVTGAIAQARQRGTDTGHADAAVVVGERVAFWAVLAEDTDRAVTVDLAPGPLPVALGRTDLAALVDALLGNVFAHTPDGTAFAVRLRATGSGAELEVADAGPGLPDTAVLRRGVSGAGSTGLGLDIVRRSAERSGGALHLEHRGGLRAVVTLGAP</sequence>
<keyword evidence="9 23" id="KW-0812">Transmembrane</keyword>
<keyword evidence="6" id="KW-1003">Cell membrane</keyword>
<name>A0A1G7FTI0_PSEOR</name>
<evidence type="ECO:0000256" key="7">
    <source>
        <dbReference type="ARBA" id="ARBA00022553"/>
    </source>
</evidence>
<keyword evidence="17" id="KW-0902">Two-component regulatory system</keyword>
<evidence type="ECO:0000256" key="20">
    <source>
        <dbReference type="ARBA" id="ARBA00023211"/>
    </source>
</evidence>
<dbReference type="PANTHER" id="PTHR44936:SF9">
    <property type="entry name" value="SENSOR PROTEIN CREC"/>
    <property type="match status" value="1"/>
</dbReference>
<dbReference type="InterPro" id="IPR036097">
    <property type="entry name" value="HisK_dim/P_sf"/>
</dbReference>
<evidence type="ECO:0000256" key="18">
    <source>
        <dbReference type="ARBA" id="ARBA00023016"/>
    </source>
</evidence>
<evidence type="ECO:0000256" key="6">
    <source>
        <dbReference type="ARBA" id="ARBA00022475"/>
    </source>
</evidence>
<evidence type="ECO:0000256" key="10">
    <source>
        <dbReference type="ARBA" id="ARBA00022741"/>
    </source>
</evidence>
<dbReference type="GO" id="GO:0004721">
    <property type="term" value="F:phosphoprotein phosphatase activity"/>
    <property type="evidence" value="ECO:0007669"/>
    <property type="project" value="UniProtKB-KW"/>
</dbReference>
<keyword evidence="10" id="KW-0547">Nucleotide-binding</keyword>
<dbReference type="Pfam" id="PF02518">
    <property type="entry name" value="HATPase_c"/>
    <property type="match status" value="1"/>
</dbReference>
<keyword evidence="13" id="KW-0067">ATP-binding</keyword>
<evidence type="ECO:0000256" key="16">
    <source>
        <dbReference type="ARBA" id="ARBA00022989"/>
    </source>
</evidence>
<dbReference type="PROSITE" id="PS50885">
    <property type="entry name" value="HAMP"/>
    <property type="match status" value="1"/>
</dbReference>
<evidence type="ECO:0000256" key="13">
    <source>
        <dbReference type="ARBA" id="ARBA00022840"/>
    </source>
</evidence>
<keyword evidence="18" id="KW-0346">Stress response</keyword>
<evidence type="ECO:0000313" key="27">
    <source>
        <dbReference type="Proteomes" id="UP000198967"/>
    </source>
</evidence>
<evidence type="ECO:0000256" key="19">
    <source>
        <dbReference type="ARBA" id="ARBA00023026"/>
    </source>
</evidence>
<accession>A0A1G7FTI0</accession>
<evidence type="ECO:0000256" key="11">
    <source>
        <dbReference type="ARBA" id="ARBA00022777"/>
    </source>
</evidence>
<evidence type="ECO:0000256" key="14">
    <source>
        <dbReference type="ARBA" id="ARBA00022842"/>
    </source>
</evidence>
<keyword evidence="15" id="KW-0904">Protein phosphatase</keyword>
<dbReference type="GO" id="GO:0000155">
    <property type="term" value="F:phosphorelay sensor kinase activity"/>
    <property type="evidence" value="ECO:0007669"/>
    <property type="project" value="InterPro"/>
</dbReference>
<evidence type="ECO:0000256" key="4">
    <source>
        <dbReference type="ARBA" id="ARBA00004651"/>
    </source>
</evidence>
<dbReference type="RefSeq" id="WP_093076399.1">
    <property type="nucleotide sequence ID" value="NZ_FNBE01000002.1"/>
</dbReference>